<organism evidence="2">
    <name type="scientific">Octactis speculum</name>
    <dbReference type="NCBI Taxonomy" id="3111310"/>
    <lineage>
        <taxon>Eukaryota</taxon>
        <taxon>Sar</taxon>
        <taxon>Stramenopiles</taxon>
        <taxon>Ochrophyta</taxon>
        <taxon>Dictyochophyceae</taxon>
        <taxon>Dictyochales</taxon>
        <taxon>Dictyochaceae</taxon>
        <taxon>Octactis</taxon>
    </lineage>
</organism>
<evidence type="ECO:0000256" key="1">
    <source>
        <dbReference type="SAM" id="MobiDB-lite"/>
    </source>
</evidence>
<reference evidence="2" key="1">
    <citation type="submission" date="2021-01" db="EMBL/GenBank/DDBJ databases">
        <authorList>
            <person name="Corre E."/>
            <person name="Pelletier E."/>
            <person name="Niang G."/>
            <person name="Scheremetjew M."/>
            <person name="Finn R."/>
            <person name="Kale V."/>
            <person name="Holt S."/>
            <person name="Cochrane G."/>
            <person name="Meng A."/>
            <person name="Brown T."/>
            <person name="Cohen L."/>
        </authorList>
    </citation>
    <scope>NUCLEOTIDE SEQUENCE</scope>
    <source>
        <strain evidence="2">CCMP1381</strain>
    </source>
</reference>
<protein>
    <submittedName>
        <fullName evidence="2">Uncharacterized protein</fullName>
    </submittedName>
</protein>
<feature type="region of interest" description="Disordered" evidence="1">
    <location>
        <begin position="593"/>
        <end position="618"/>
    </location>
</feature>
<dbReference type="EMBL" id="HBGS01020786">
    <property type="protein sequence ID" value="CAD9409494.1"/>
    <property type="molecule type" value="Transcribed_RNA"/>
</dbReference>
<accession>A0A7S2BX77</accession>
<evidence type="ECO:0000313" key="2">
    <source>
        <dbReference type="EMBL" id="CAD9409494.1"/>
    </source>
</evidence>
<dbReference type="AlphaFoldDB" id="A0A7S2BX77"/>
<sequence>MGNVTGEIGSLELSLDGVDAFMAHHRSQVFVTEGSKRTDEFVVINRLQVPDIRSADQTMTTFETIEGINDTPEHVTRVTDVLDRALCAYVNLTFAKVGDLGRIFHSTDHTSRRQYIASASLYALELFERTSSVYGQILFSVIQKAAALKSSQSRLKSLSMRMTKLGGCGVRNTPVTVDTASGALGAGSAFFGVQDRARILVLGISSVYNDAPQAMNLLEVGLAVEPIINGVIHAQSGEDLASIASEAMSIGTTEEVRALRKQGMCQKQILAALEVHAHASSTTPEASAVQVAIAESVKEINRRFINPPASVTANIKSLEQASAGWREAMTTVMESSDPLATTKNMLAMNSACTYVDVVLELMSRLSQSALQAKDAIVEVKEQSAFYDAHHPSRAAECGTNQQPATVLTDEEALYKLTSLGPYPITAASHVKLGVHELNRRVVETFPKEVFTEEKLVAFGAQSMPSSAQSTDQGVKNLLFKVGPSDRWRGTGREAMGIDTPWASLYMIRTVAEGLGWLKSMFPVTGVTPPPLSSEQISQLTDEQRAVYYIVFKEVGNDWNRAVMDKHRAMIQQFRDKAFHCQENNLTIENSTPSAHGAVHHWGSDTPVTSDTATGSEPASGPLEEVMAHVAEIQSSNDALTAEVAAMKKFSAAQSAAAAQATEDALTAEKSRLEKVDTAVQAILSVSSDISQSQAESMALDLHPPLHRRS</sequence>
<name>A0A7S2BX77_9STRA</name>
<proteinExistence type="predicted"/>
<feature type="region of interest" description="Disordered" evidence="1">
    <location>
        <begin position="689"/>
        <end position="709"/>
    </location>
</feature>
<gene>
    <name evidence="2" type="ORF">DSPE1174_LOCUS10709</name>
</gene>
<feature type="compositionally biased region" description="Polar residues" evidence="1">
    <location>
        <begin position="605"/>
        <end position="616"/>
    </location>
</feature>